<organism evidence="4 5">
    <name type="scientific">Solidesulfovibrio aerotolerans</name>
    <dbReference type="NCBI Taxonomy" id="295255"/>
    <lineage>
        <taxon>Bacteria</taxon>
        <taxon>Pseudomonadati</taxon>
        <taxon>Thermodesulfobacteriota</taxon>
        <taxon>Desulfovibrionia</taxon>
        <taxon>Desulfovibrionales</taxon>
        <taxon>Desulfovibrionaceae</taxon>
        <taxon>Solidesulfovibrio</taxon>
    </lineage>
</organism>
<dbReference type="AlphaFoldDB" id="A0A7C9IX16"/>
<feature type="domain" description="Response regulatory" evidence="3">
    <location>
        <begin position="3"/>
        <end position="121"/>
    </location>
</feature>
<dbReference type="InterPro" id="IPR001789">
    <property type="entry name" value="Sig_transdc_resp-reg_receiver"/>
</dbReference>
<dbReference type="InterPro" id="IPR011006">
    <property type="entry name" value="CheY-like_superfamily"/>
</dbReference>
<keyword evidence="1 2" id="KW-0597">Phosphoprotein</keyword>
<protein>
    <submittedName>
        <fullName evidence="4">Response regulator</fullName>
    </submittedName>
</protein>
<dbReference type="SMART" id="SM00448">
    <property type="entry name" value="REC"/>
    <property type="match status" value="1"/>
</dbReference>
<dbReference type="PANTHER" id="PTHR44591">
    <property type="entry name" value="STRESS RESPONSE REGULATOR PROTEIN 1"/>
    <property type="match status" value="1"/>
</dbReference>
<accession>A0A7C9IX16</accession>
<dbReference type="PANTHER" id="PTHR44591:SF3">
    <property type="entry name" value="RESPONSE REGULATORY DOMAIN-CONTAINING PROTEIN"/>
    <property type="match status" value="1"/>
</dbReference>
<sequence>MAVVLLVDDDDTYRCILRRWLVSKGHEVIEASNGRIGIEQCHKSHPDVVVTDVFMPEADGLEMSMDVVASHCAKGVIVLSGGGKTMTGGCFLEYAKGLGANEAFQKPVDKERFLAAVASIAES</sequence>
<evidence type="ECO:0000313" key="4">
    <source>
        <dbReference type="EMBL" id="MYL85303.1"/>
    </source>
</evidence>
<evidence type="ECO:0000313" key="5">
    <source>
        <dbReference type="Proteomes" id="UP000482487"/>
    </source>
</evidence>
<keyword evidence="5" id="KW-1185">Reference proteome</keyword>
<name>A0A7C9IX16_9BACT</name>
<comment type="caution">
    <text evidence="4">The sequence shown here is derived from an EMBL/GenBank/DDBJ whole genome shotgun (WGS) entry which is preliminary data.</text>
</comment>
<evidence type="ECO:0000256" key="1">
    <source>
        <dbReference type="ARBA" id="ARBA00022553"/>
    </source>
</evidence>
<dbReference type="Pfam" id="PF00072">
    <property type="entry name" value="Response_reg"/>
    <property type="match status" value="1"/>
</dbReference>
<dbReference type="RefSeq" id="WP_043637335.1">
    <property type="nucleotide sequence ID" value="NZ_WVUD01000075.1"/>
</dbReference>
<gene>
    <name evidence="4" type="ORF">GTA51_19600</name>
</gene>
<evidence type="ECO:0000259" key="3">
    <source>
        <dbReference type="PROSITE" id="PS50110"/>
    </source>
</evidence>
<dbReference type="Proteomes" id="UP000482487">
    <property type="component" value="Unassembled WGS sequence"/>
</dbReference>
<dbReference type="PROSITE" id="PS50110">
    <property type="entry name" value="RESPONSE_REGULATORY"/>
    <property type="match status" value="1"/>
</dbReference>
<dbReference type="OrthoDB" id="9794815at2"/>
<reference evidence="4 5" key="1">
    <citation type="submission" date="2020-01" db="EMBL/GenBank/DDBJ databases">
        <title>Genome sequence of Desulfovibrio aerotolerans DSM 16695(T).</title>
        <authorList>
            <person name="Karnachuk O."/>
            <person name="Avakyan M."/>
            <person name="Mardanov A."/>
            <person name="Kadnikov V."/>
            <person name="Ravin N."/>
        </authorList>
    </citation>
    <scope>NUCLEOTIDE SEQUENCE [LARGE SCALE GENOMIC DNA]</scope>
    <source>
        <strain evidence="4 5">DSM 16695</strain>
    </source>
</reference>
<dbReference type="Gene3D" id="3.40.50.2300">
    <property type="match status" value="1"/>
</dbReference>
<proteinExistence type="predicted"/>
<feature type="modified residue" description="4-aspartylphosphate" evidence="2">
    <location>
        <position position="52"/>
    </location>
</feature>
<dbReference type="CDD" id="cd00156">
    <property type="entry name" value="REC"/>
    <property type="match status" value="1"/>
</dbReference>
<evidence type="ECO:0000256" key="2">
    <source>
        <dbReference type="PROSITE-ProRule" id="PRU00169"/>
    </source>
</evidence>
<dbReference type="GO" id="GO:0000160">
    <property type="term" value="P:phosphorelay signal transduction system"/>
    <property type="evidence" value="ECO:0007669"/>
    <property type="project" value="InterPro"/>
</dbReference>
<dbReference type="SUPFAM" id="SSF52172">
    <property type="entry name" value="CheY-like"/>
    <property type="match status" value="1"/>
</dbReference>
<dbReference type="EMBL" id="WVUD01000075">
    <property type="protein sequence ID" value="MYL85303.1"/>
    <property type="molecule type" value="Genomic_DNA"/>
</dbReference>
<dbReference type="InterPro" id="IPR050595">
    <property type="entry name" value="Bact_response_regulator"/>
</dbReference>